<reference evidence="1 2" key="1">
    <citation type="submission" date="2024-04" db="EMBL/GenBank/DDBJ databases">
        <title>Novel species of the genus Ideonella isolated from streams.</title>
        <authorList>
            <person name="Lu H."/>
        </authorList>
    </citation>
    <scope>NUCLEOTIDE SEQUENCE [LARGE SCALE GENOMIC DNA]</scope>
    <source>
        <strain evidence="1 2">DXS29W</strain>
    </source>
</reference>
<proteinExistence type="predicted"/>
<evidence type="ECO:0000313" key="2">
    <source>
        <dbReference type="Proteomes" id="UP001371218"/>
    </source>
</evidence>
<dbReference type="EMBL" id="JBBUTG010000053">
    <property type="protein sequence ID" value="MEK8035031.1"/>
    <property type="molecule type" value="Genomic_DNA"/>
</dbReference>
<organism evidence="1 2">
    <name type="scientific">Ideonella lacteola</name>
    <dbReference type="NCBI Taxonomy" id="2984193"/>
    <lineage>
        <taxon>Bacteria</taxon>
        <taxon>Pseudomonadati</taxon>
        <taxon>Pseudomonadota</taxon>
        <taxon>Betaproteobacteria</taxon>
        <taxon>Burkholderiales</taxon>
        <taxon>Sphaerotilaceae</taxon>
        <taxon>Ideonella</taxon>
    </lineage>
</organism>
<comment type="caution">
    <text evidence="1">The sequence shown here is derived from an EMBL/GenBank/DDBJ whole genome shotgun (WGS) entry which is preliminary data.</text>
</comment>
<accession>A0ABU9BYP9</accession>
<protein>
    <submittedName>
        <fullName evidence="1">Uncharacterized protein</fullName>
    </submittedName>
</protein>
<evidence type="ECO:0000313" key="1">
    <source>
        <dbReference type="EMBL" id="MEK8035031.1"/>
    </source>
</evidence>
<name>A0ABU9BYP9_9BURK</name>
<dbReference type="Proteomes" id="UP001371218">
    <property type="component" value="Unassembled WGS sequence"/>
</dbReference>
<keyword evidence="2" id="KW-1185">Reference proteome</keyword>
<gene>
    <name evidence="1" type="ORF">AACH06_29800</name>
</gene>
<dbReference type="RefSeq" id="WP_341429466.1">
    <property type="nucleotide sequence ID" value="NZ_JBBUTG010000053.1"/>
</dbReference>
<sequence length="149" mass="16226">MTTIVDVQSFIATHERASRHVKLHHSELSGLVSREPAVVANEIVQRWGYGAINPQSWSVVDGAAAAAIARRLLGSDLAYKSELIREETAEYLAERLVGALSRFGARFVCNAEFHGTSVSWDPIGPSTFEAALVGFDESCAFLLYAEAED</sequence>